<name>A0A8H3U4C6_VENIN</name>
<reference evidence="7 8" key="1">
    <citation type="submission" date="2019-11" db="EMBL/GenBank/DDBJ databases">
        <title>Venturia inaequalis Genome Resource.</title>
        <authorList>
            <person name="Lichtner F.J."/>
        </authorList>
    </citation>
    <scope>NUCLEOTIDE SEQUENCE [LARGE SCALE GENOMIC DNA]</scope>
    <source>
        <strain evidence="7">Bline_iso_100314</strain>
    </source>
</reference>
<gene>
    <name evidence="7" type="ORF">BLS_009817</name>
</gene>
<evidence type="ECO:0000256" key="1">
    <source>
        <dbReference type="ARBA" id="ARBA00001554"/>
    </source>
</evidence>
<dbReference type="Pfam" id="PF01329">
    <property type="entry name" value="Pterin_4a"/>
    <property type="match status" value="1"/>
</dbReference>
<evidence type="ECO:0000256" key="3">
    <source>
        <dbReference type="ARBA" id="ARBA00013252"/>
    </source>
</evidence>
<dbReference type="CDD" id="cd00488">
    <property type="entry name" value="PCD_DCoH"/>
    <property type="match status" value="1"/>
</dbReference>
<keyword evidence="4" id="KW-0456">Lyase</keyword>
<evidence type="ECO:0000313" key="8">
    <source>
        <dbReference type="Proteomes" id="UP000433883"/>
    </source>
</evidence>
<dbReference type="PANTHER" id="PTHR12599">
    <property type="entry name" value="PTERIN-4-ALPHA-CARBINOLAMINE DEHYDRATASE"/>
    <property type="match status" value="1"/>
</dbReference>
<dbReference type="PANTHER" id="PTHR12599:SF0">
    <property type="entry name" value="PTERIN-4-ALPHA-CARBINOLAMINE DEHYDRATASE"/>
    <property type="match status" value="1"/>
</dbReference>
<dbReference type="GO" id="GO:0006729">
    <property type="term" value="P:tetrahydrobiopterin biosynthetic process"/>
    <property type="evidence" value="ECO:0007669"/>
    <property type="project" value="InterPro"/>
</dbReference>
<dbReference type="InterPro" id="IPR001533">
    <property type="entry name" value="Pterin_deHydtase"/>
</dbReference>
<dbReference type="AlphaFoldDB" id="A0A8H3U4C6"/>
<evidence type="ECO:0000256" key="4">
    <source>
        <dbReference type="ARBA" id="ARBA00023239"/>
    </source>
</evidence>
<dbReference type="EMBL" id="WNWQ01000927">
    <property type="protein sequence ID" value="KAE9962977.1"/>
    <property type="molecule type" value="Genomic_DNA"/>
</dbReference>
<dbReference type="GO" id="GO:0008124">
    <property type="term" value="F:4-alpha-hydroxytetrahydrobiopterin dehydratase activity"/>
    <property type="evidence" value="ECO:0007669"/>
    <property type="project" value="UniProtKB-EC"/>
</dbReference>
<evidence type="ECO:0000256" key="6">
    <source>
        <dbReference type="SAM" id="MobiDB-lite"/>
    </source>
</evidence>
<protein>
    <recommendedName>
        <fullName evidence="3">4a-hydroxytetrahydrobiopterin dehydratase</fullName>
        <ecNumber evidence="3">4.2.1.96</ecNumber>
    </recommendedName>
    <alternativeName>
        <fullName evidence="5">4-alpha-hydroxy-tetrahydropterin dehydratase</fullName>
    </alternativeName>
</protein>
<evidence type="ECO:0000313" key="7">
    <source>
        <dbReference type="EMBL" id="KAE9962977.1"/>
    </source>
</evidence>
<organism evidence="7 8">
    <name type="scientific">Venturia inaequalis</name>
    <name type="common">Apple scab fungus</name>
    <dbReference type="NCBI Taxonomy" id="5025"/>
    <lineage>
        <taxon>Eukaryota</taxon>
        <taxon>Fungi</taxon>
        <taxon>Dikarya</taxon>
        <taxon>Ascomycota</taxon>
        <taxon>Pezizomycotina</taxon>
        <taxon>Dothideomycetes</taxon>
        <taxon>Pleosporomycetidae</taxon>
        <taxon>Venturiales</taxon>
        <taxon>Venturiaceae</taxon>
        <taxon>Venturia</taxon>
    </lineage>
</organism>
<feature type="region of interest" description="Disordered" evidence="6">
    <location>
        <begin position="1"/>
        <end position="35"/>
    </location>
</feature>
<dbReference type="InterPro" id="IPR036428">
    <property type="entry name" value="PCD_sf"/>
</dbReference>
<dbReference type="SUPFAM" id="SSF55248">
    <property type="entry name" value="PCD-like"/>
    <property type="match status" value="1"/>
</dbReference>
<comment type="catalytic activity">
    <reaction evidence="1">
        <text>(4aS,6R)-4a-hydroxy-L-erythro-5,6,7,8-tetrahydrobiopterin = (6R)-L-erythro-6,7-dihydrobiopterin + H2O</text>
        <dbReference type="Rhea" id="RHEA:11920"/>
        <dbReference type="ChEBI" id="CHEBI:15377"/>
        <dbReference type="ChEBI" id="CHEBI:15642"/>
        <dbReference type="ChEBI" id="CHEBI:43120"/>
        <dbReference type="EC" id="4.2.1.96"/>
    </reaction>
</comment>
<accession>A0A8H3U4C6</accession>
<proteinExistence type="inferred from homology"/>
<dbReference type="EC" id="4.2.1.96" evidence="3"/>
<dbReference type="Proteomes" id="UP000433883">
    <property type="component" value="Unassembled WGS sequence"/>
</dbReference>
<comment type="similarity">
    <text evidence="2">Belongs to the pterin-4-alpha-carbinolamine dehydratase family.</text>
</comment>
<sequence>MSSTNANFNSHPNSQSKPQFAPGVDQTTLTSSLSPLLHPTRKRAFTSASTGLQRTFKFKTFNKAWTFMDKVAAECKKHKHHPEWANTYNTVFVRWTTHVPKGLTEKDVNMAKVCDEVAKEVGEEVKEEKSEGVEGVLQEMKGLLEEAVKEAGDCCAPKKK</sequence>
<comment type="caution">
    <text evidence="7">The sequence shown here is derived from an EMBL/GenBank/DDBJ whole genome shotgun (WGS) entry which is preliminary data.</text>
</comment>
<evidence type="ECO:0000256" key="5">
    <source>
        <dbReference type="ARBA" id="ARBA00030497"/>
    </source>
</evidence>
<evidence type="ECO:0000256" key="2">
    <source>
        <dbReference type="ARBA" id="ARBA00006472"/>
    </source>
</evidence>
<feature type="compositionally biased region" description="Polar residues" evidence="6">
    <location>
        <begin position="1"/>
        <end position="18"/>
    </location>
</feature>
<dbReference type="Gene3D" id="3.30.1360.20">
    <property type="entry name" value="Transcriptional coactivator/pterin dehydratase"/>
    <property type="match status" value="1"/>
</dbReference>